<feature type="region of interest" description="Disordered" evidence="3">
    <location>
        <begin position="258"/>
        <end position="330"/>
    </location>
</feature>
<feature type="compositionally biased region" description="Polar residues" evidence="3">
    <location>
        <begin position="282"/>
        <end position="298"/>
    </location>
</feature>
<sequence length="330" mass="36312">MEPNLPRPESALARGIKITEFSGSRVNPEPVTFEESDILLEEYLSPRRLRELTGVDDLDKVHFLELKVNTSDTSLGNFGVNIPQLLQLKLSNSIIPSFRDLGSSLNNVRVLWMAQCGLMDLESVSSMSGLRELYLAYNELTDISPCSMLDELRILDVEGNNITEISQVEFLALCQNLTHLTLEGNPVCLTPYPDQAVPDYDYRKAVRTALPQLKYLDDESMETVAHSRPSTSKPPMSGFEEDWKLLQELMEDGIVISADNDTDSTGRRPATACRPNSALRPYTSTGLRPWSSIKTASPTGRPRTGIRPGSRAGTARPGSAAALGTAGRVD</sequence>
<dbReference type="PROSITE" id="PS51450">
    <property type="entry name" value="LRR"/>
    <property type="match status" value="2"/>
</dbReference>
<evidence type="ECO:0000256" key="2">
    <source>
        <dbReference type="ARBA" id="ARBA00022737"/>
    </source>
</evidence>
<evidence type="ECO:0008006" key="6">
    <source>
        <dbReference type="Google" id="ProtNLM"/>
    </source>
</evidence>
<keyword evidence="1" id="KW-0433">Leucine-rich repeat</keyword>
<dbReference type="SUPFAM" id="SSF52058">
    <property type="entry name" value="L domain-like"/>
    <property type="match status" value="1"/>
</dbReference>
<dbReference type="InterPro" id="IPR032675">
    <property type="entry name" value="LRR_dom_sf"/>
</dbReference>
<dbReference type="PANTHER" id="PTHR22708">
    <property type="entry name" value="LEUCINE-RICH REPEAT-CONTAINING PROTEIN 56"/>
    <property type="match status" value="1"/>
</dbReference>
<dbReference type="AlphaFoldDB" id="A0AAD9KBG1"/>
<protein>
    <recommendedName>
        <fullName evidence="6">Leucine-rich repeat-containing protein 56</fullName>
    </recommendedName>
</protein>
<reference evidence="4" key="1">
    <citation type="journal article" date="2023" name="Mol. Biol. Evol.">
        <title>Third-Generation Sequencing Reveals the Adaptive Role of the Epigenome in Three Deep-Sea Polychaetes.</title>
        <authorList>
            <person name="Perez M."/>
            <person name="Aroh O."/>
            <person name="Sun Y."/>
            <person name="Lan Y."/>
            <person name="Juniper S.K."/>
            <person name="Young C.R."/>
            <person name="Angers B."/>
            <person name="Qian P.Y."/>
        </authorList>
    </citation>
    <scope>NUCLEOTIDE SEQUENCE</scope>
    <source>
        <strain evidence="4">R07B-5</strain>
    </source>
</reference>
<dbReference type="InterPro" id="IPR001611">
    <property type="entry name" value="Leu-rich_rpt"/>
</dbReference>
<dbReference type="EMBL" id="JAODUO010001223">
    <property type="protein sequence ID" value="KAK2168588.1"/>
    <property type="molecule type" value="Genomic_DNA"/>
</dbReference>
<proteinExistence type="predicted"/>
<gene>
    <name evidence="4" type="ORF">NP493_1220g00077</name>
</gene>
<evidence type="ECO:0000313" key="5">
    <source>
        <dbReference type="Proteomes" id="UP001209878"/>
    </source>
</evidence>
<organism evidence="4 5">
    <name type="scientific">Ridgeia piscesae</name>
    <name type="common">Tubeworm</name>
    <dbReference type="NCBI Taxonomy" id="27915"/>
    <lineage>
        <taxon>Eukaryota</taxon>
        <taxon>Metazoa</taxon>
        <taxon>Spiralia</taxon>
        <taxon>Lophotrochozoa</taxon>
        <taxon>Annelida</taxon>
        <taxon>Polychaeta</taxon>
        <taxon>Sedentaria</taxon>
        <taxon>Canalipalpata</taxon>
        <taxon>Sabellida</taxon>
        <taxon>Siboglinidae</taxon>
        <taxon>Ridgeia</taxon>
    </lineage>
</organism>
<keyword evidence="2" id="KW-0677">Repeat</keyword>
<dbReference type="PANTHER" id="PTHR22708:SF0">
    <property type="entry name" value="LEUCINE-RICH REPEAT-CONTAINING PROTEIN 56"/>
    <property type="match status" value="1"/>
</dbReference>
<evidence type="ECO:0000313" key="4">
    <source>
        <dbReference type="EMBL" id="KAK2168588.1"/>
    </source>
</evidence>
<accession>A0AAD9KBG1</accession>
<evidence type="ECO:0000256" key="1">
    <source>
        <dbReference type="ARBA" id="ARBA00022614"/>
    </source>
</evidence>
<dbReference type="InterPro" id="IPR025875">
    <property type="entry name" value="Leu-rich_rpt_4"/>
</dbReference>
<name>A0AAD9KBG1_RIDPI</name>
<dbReference type="Proteomes" id="UP001209878">
    <property type="component" value="Unassembled WGS sequence"/>
</dbReference>
<dbReference type="Gene3D" id="3.80.10.10">
    <property type="entry name" value="Ribonuclease Inhibitor"/>
    <property type="match status" value="1"/>
</dbReference>
<dbReference type="Pfam" id="PF12799">
    <property type="entry name" value="LRR_4"/>
    <property type="match status" value="1"/>
</dbReference>
<dbReference type="InterPro" id="IPR040091">
    <property type="entry name" value="LRRC56"/>
</dbReference>
<evidence type="ECO:0000256" key="3">
    <source>
        <dbReference type="SAM" id="MobiDB-lite"/>
    </source>
</evidence>
<keyword evidence="5" id="KW-1185">Reference proteome</keyword>
<comment type="caution">
    <text evidence="4">The sequence shown here is derived from an EMBL/GenBank/DDBJ whole genome shotgun (WGS) entry which is preliminary data.</text>
</comment>